<evidence type="ECO:0000256" key="1">
    <source>
        <dbReference type="SAM" id="SignalP"/>
    </source>
</evidence>
<protein>
    <recommendedName>
        <fullName evidence="4">PEP-CTERM protein-sorting domain-containing protein</fullName>
    </recommendedName>
</protein>
<organism evidence="2 3">
    <name type="scientific">Aeoliella mucimassa</name>
    <dbReference type="NCBI Taxonomy" id="2527972"/>
    <lineage>
        <taxon>Bacteria</taxon>
        <taxon>Pseudomonadati</taxon>
        <taxon>Planctomycetota</taxon>
        <taxon>Planctomycetia</taxon>
        <taxon>Pirellulales</taxon>
        <taxon>Lacipirellulaceae</taxon>
        <taxon>Aeoliella</taxon>
    </lineage>
</organism>
<feature type="chain" id="PRO_5021727188" description="PEP-CTERM protein-sorting domain-containing protein" evidence="1">
    <location>
        <begin position="30"/>
        <end position="298"/>
    </location>
</feature>
<gene>
    <name evidence="2" type="ORF">Pan181_12150</name>
</gene>
<feature type="signal peptide" evidence="1">
    <location>
        <begin position="1"/>
        <end position="29"/>
    </location>
</feature>
<dbReference type="Proteomes" id="UP000315750">
    <property type="component" value="Chromosome"/>
</dbReference>
<dbReference type="SUPFAM" id="SSF49899">
    <property type="entry name" value="Concanavalin A-like lectins/glucanases"/>
    <property type="match status" value="1"/>
</dbReference>
<dbReference type="RefSeq" id="WP_197528953.1">
    <property type="nucleotide sequence ID" value="NZ_CP036278.1"/>
</dbReference>
<evidence type="ECO:0000313" key="3">
    <source>
        <dbReference type="Proteomes" id="UP000315750"/>
    </source>
</evidence>
<reference evidence="2 3" key="1">
    <citation type="submission" date="2019-02" db="EMBL/GenBank/DDBJ databases">
        <title>Deep-cultivation of Planctomycetes and their phenomic and genomic characterization uncovers novel biology.</title>
        <authorList>
            <person name="Wiegand S."/>
            <person name="Jogler M."/>
            <person name="Boedeker C."/>
            <person name="Pinto D."/>
            <person name="Vollmers J."/>
            <person name="Rivas-Marin E."/>
            <person name="Kohn T."/>
            <person name="Peeters S.H."/>
            <person name="Heuer A."/>
            <person name="Rast P."/>
            <person name="Oberbeckmann S."/>
            <person name="Bunk B."/>
            <person name="Jeske O."/>
            <person name="Meyerdierks A."/>
            <person name="Storesund J.E."/>
            <person name="Kallscheuer N."/>
            <person name="Luecker S."/>
            <person name="Lage O.M."/>
            <person name="Pohl T."/>
            <person name="Merkel B.J."/>
            <person name="Hornburger P."/>
            <person name="Mueller R.-W."/>
            <person name="Bruemmer F."/>
            <person name="Labrenz M."/>
            <person name="Spormann A.M."/>
            <person name="Op den Camp H."/>
            <person name="Overmann J."/>
            <person name="Amann R."/>
            <person name="Jetten M.S.M."/>
            <person name="Mascher T."/>
            <person name="Medema M.H."/>
            <person name="Devos D.P."/>
            <person name="Kaster A.-K."/>
            <person name="Ovreas L."/>
            <person name="Rohde M."/>
            <person name="Galperin M.Y."/>
            <person name="Jogler C."/>
        </authorList>
    </citation>
    <scope>NUCLEOTIDE SEQUENCE [LARGE SCALE GENOMIC DNA]</scope>
    <source>
        <strain evidence="2 3">Pan181</strain>
    </source>
</reference>
<dbReference type="NCBIfam" id="TIGR02595">
    <property type="entry name" value="PEP_CTERM"/>
    <property type="match status" value="1"/>
</dbReference>
<dbReference type="AlphaFoldDB" id="A0A518AJY0"/>
<evidence type="ECO:0000313" key="2">
    <source>
        <dbReference type="EMBL" id="QDU55029.1"/>
    </source>
</evidence>
<accession>A0A518AJY0</accession>
<keyword evidence="3" id="KW-1185">Reference proteome</keyword>
<dbReference type="Gene3D" id="2.60.120.200">
    <property type="match status" value="1"/>
</dbReference>
<sequence precursor="true">MIFDRSFRPTLILLSLLAVGTACGNVSLAAPPSYAAEVLSDNPFLYYRFGESTGDVAADAGASAMDGTYVNSPLLGTTGGGLGSDDAVAFSRGSSQYLATPDAAKPFSSFLGNSTYEFVFSGTNTDNRIMLYGSANDGLTTNSHVSINDGEPGRFRFYIRDDSGKIIGGYFDDATLLDGSHHHLLWTYDQTGAELTDRLKAYADGMPQELLFNGGSQAPSNFSSEFNYAPYFGAMNLRGSLYSPFDGVIDEAALYTTVLTEQEVLNRAQALGVGVPEPTSVLLLLLGACGYLVTRRRV</sequence>
<evidence type="ECO:0008006" key="4">
    <source>
        <dbReference type="Google" id="ProtNLM"/>
    </source>
</evidence>
<dbReference type="Pfam" id="PF13385">
    <property type="entry name" value="Laminin_G_3"/>
    <property type="match status" value="1"/>
</dbReference>
<proteinExistence type="predicted"/>
<dbReference type="PROSITE" id="PS51257">
    <property type="entry name" value="PROKAR_LIPOPROTEIN"/>
    <property type="match status" value="1"/>
</dbReference>
<name>A0A518AJY0_9BACT</name>
<dbReference type="EMBL" id="CP036278">
    <property type="protein sequence ID" value="QDU55029.1"/>
    <property type="molecule type" value="Genomic_DNA"/>
</dbReference>
<dbReference type="InterPro" id="IPR013424">
    <property type="entry name" value="Ice-binding_C"/>
</dbReference>
<keyword evidence="1" id="KW-0732">Signal</keyword>
<dbReference type="InterPro" id="IPR013320">
    <property type="entry name" value="ConA-like_dom_sf"/>
</dbReference>
<dbReference type="KEGG" id="amuc:Pan181_12150"/>